<feature type="transmembrane region" description="Helical" evidence="6">
    <location>
        <begin position="18"/>
        <end position="41"/>
    </location>
</feature>
<evidence type="ECO:0000256" key="1">
    <source>
        <dbReference type="ARBA" id="ARBA00004651"/>
    </source>
</evidence>
<keyword evidence="3 6" id="KW-0812">Transmembrane</keyword>
<dbReference type="EMBL" id="LRPN01000187">
    <property type="protein sequence ID" value="KWZ76823.1"/>
    <property type="molecule type" value="Genomic_DNA"/>
</dbReference>
<comment type="subcellular location">
    <subcellularLocation>
        <location evidence="1 6">Cell membrane</location>
        <topology evidence="1 6">Multi-pass membrane protein</topology>
    </subcellularLocation>
</comment>
<feature type="domain" description="ABC3 transporter permease C-terminal" evidence="7">
    <location>
        <begin position="59"/>
        <end position="178"/>
    </location>
</feature>
<feature type="transmembrane region" description="Helical" evidence="6">
    <location>
        <begin position="110"/>
        <end position="137"/>
    </location>
</feature>
<protein>
    <submittedName>
        <fullName evidence="8">Efflux ABC transporter, permease protein</fullName>
    </submittedName>
</protein>
<reference evidence="9" key="1">
    <citation type="submission" date="2016-01" db="EMBL/GenBank/DDBJ databases">
        <authorList>
            <person name="Mitreva M."/>
            <person name="Pepin K.H."/>
            <person name="Mihindukulasuriya K.A."/>
            <person name="Fulton R."/>
            <person name="Fronick C."/>
            <person name="O'Laughlin M."/>
            <person name="Miner T."/>
            <person name="Herter B."/>
            <person name="Rosa B.A."/>
            <person name="Cordes M."/>
            <person name="Tomlinson C."/>
            <person name="Wollam A."/>
            <person name="Palsikar V.B."/>
            <person name="Mardis E.R."/>
            <person name="Wilson R.K."/>
        </authorList>
    </citation>
    <scope>NUCLEOTIDE SEQUENCE [LARGE SCALE GENOMIC DNA]</scope>
    <source>
        <strain evidence="9">GED7749B</strain>
    </source>
</reference>
<comment type="caution">
    <text evidence="8">The sequence shown here is derived from an EMBL/GenBank/DDBJ whole genome shotgun (WGS) entry which is preliminary data.</text>
</comment>
<keyword evidence="5 6" id="KW-0472">Membrane</keyword>
<evidence type="ECO:0000259" key="7">
    <source>
        <dbReference type="Pfam" id="PF02687"/>
    </source>
</evidence>
<keyword evidence="2 6" id="KW-1003">Cell membrane</keyword>
<evidence type="ECO:0000256" key="3">
    <source>
        <dbReference type="ARBA" id="ARBA00022692"/>
    </source>
</evidence>
<proteinExistence type="inferred from homology"/>
<feature type="transmembrane region" description="Helical" evidence="6">
    <location>
        <begin position="584"/>
        <end position="602"/>
    </location>
</feature>
<feature type="transmembrane region" description="Helical" evidence="6">
    <location>
        <begin position="53"/>
        <end position="75"/>
    </location>
</feature>
<comment type="similarity">
    <text evidence="6">Belongs to the ABC-4 integral membrane protein family.</text>
</comment>
<evidence type="ECO:0000313" key="8">
    <source>
        <dbReference type="EMBL" id="KWZ76823.1"/>
    </source>
</evidence>
<keyword evidence="6" id="KW-0813">Transport</keyword>
<evidence type="ECO:0000256" key="6">
    <source>
        <dbReference type="PIRNR" id="PIRNR018968"/>
    </source>
</evidence>
<dbReference type="PANTHER" id="PTHR46795:SF3">
    <property type="entry name" value="ABC TRANSPORTER PERMEASE"/>
    <property type="match status" value="1"/>
</dbReference>
<feature type="transmembrane region" description="Helical" evidence="6">
    <location>
        <begin position="157"/>
        <end position="175"/>
    </location>
</feature>
<organism evidence="8 9">
    <name type="scientific">Heyndrickxia coagulans</name>
    <name type="common">Weizmannia coagulans</name>
    <dbReference type="NCBI Taxonomy" id="1398"/>
    <lineage>
        <taxon>Bacteria</taxon>
        <taxon>Bacillati</taxon>
        <taxon>Bacillota</taxon>
        <taxon>Bacilli</taxon>
        <taxon>Bacillales</taxon>
        <taxon>Bacillaceae</taxon>
        <taxon>Heyndrickxia</taxon>
    </lineage>
</organism>
<dbReference type="Proteomes" id="UP000070376">
    <property type="component" value="Unassembled WGS sequence"/>
</dbReference>
<name>A0A133KB91_HEYCO</name>
<gene>
    <name evidence="8" type="ORF">HMPREF3213_03657</name>
</gene>
<feature type="transmembrane region" description="Helical" evidence="6">
    <location>
        <begin position="290"/>
        <end position="314"/>
    </location>
</feature>
<evidence type="ECO:0000256" key="5">
    <source>
        <dbReference type="ARBA" id="ARBA00023136"/>
    </source>
</evidence>
<dbReference type="PIRSF" id="PIRSF018968">
    <property type="entry name" value="ABC_permease_BceB"/>
    <property type="match status" value="1"/>
</dbReference>
<evidence type="ECO:0000256" key="4">
    <source>
        <dbReference type="ARBA" id="ARBA00022989"/>
    </source>
</evidence>
<dbReference type="AlphaFoldDB" id="A0A133KB91"/>
<evidence type="ECO:0000313" key="9">
    <source>
        <dbReference type="Proteomes" id="UP000070376"/>
    </source>
</evidence>
<feature type="transmembrane region" description="Helical" evidence="6">
    <location>
        <begin position="231"/>
        <end position="252"/>
    </location>
</feature>
<dbReference type="PATRIC" id="fig|1398.22.peg.3664"/>
<feature type="transmembrane region" description="Helical" evidence="6">
    <location>
        <begin position="200"/>
        <end position="219"/>
    </location>
</feature>
<dbReference type="GO" id="GO:0055085">
    <property type="term" value="P:transmembrane transport"/>
    <property type="evidence" value="ECO:0007669"/>
    <property type="project" value="UniProtKB-UniRule"/>
</dbReference>
<dbReference type="InterPro" id="IPR003838">
    <property type="entry name" value="ABC3_permease_C"/>
</dbReference>
<dbReference type="InterPro" id="IPR052536">
    <property type="entry name" value="ABC-4_Integral_Memb_Prot"/>
</dbReference>
<evidence type="ECO:0000256" key="2">
    <source>
        <dbReference type="ARBA" id="ARBA00022475"/>
    </source>
</evidence>
<dbReference type="PANTHER" id="PTHR46795">
    <property type="entry name" value="ABC TRANSPORTER PERMEASE-RELATED-RELATED"/>
    <property type="match status" value="1"/>
</dbReference>
<sequence length="647" mass="72528">MTINGLIYRNFKKNLPHYALYIFALAFSAALYFAFVTLQYAPSLAEVKSSVKGLAALKVASVLLIVIVAVFLFYANHLFMKRRSKEIGLFQLVGMTKKEVFRILGTENFLLYYGSLFAGIFFGFAASKLLMMLLLRIIQVETKVSLYFSMKAFGQTILVFSIIFILVLLINSIFIKRQTILSLFRTVSSTEDQAGRVSKAGLLLGVIGFVCIGAGYYISSELFNGDFVTARALYTAMISILALVIFGTYLFYKTSVRFVFYLIRKKKGGYLNIRDVMSLSAIMFRIRSNAVLLTIITTVSALAIGLLSLSYITFYSAEETAHNMTAADFSFIKTNEAKQFTERLNENNIAYEKEEIKVVRVTADLSSLFDKKSKDLKFDSKAVPIAAISDAAVKGIDVKPGQAVFSGYSDALARFMPMKSEGMIDLTGKRKTAKLRTVALRKDQVLSNYFSGSMPVLVTDDALFQALKKDTDPKIQLDSNLFTGINLKKDEDLGKANRLFESLHFPSDSFAYSSPEIIKMQKENMGVVMFIVGFLGLTFLVTSGCILYFKQMEESEEEKPAYTILRKLGFTMQDLTRGIRIKQLYNFGIPLLLGLAHSYFAVKSGWFFFGSELWTPMLIVMGLYTLLYSVFALLSVEGFKKAIRDSL</sequence>
<accession>A0A133KB91</accession>
<feature type="transmembrane region" description="Helical" evidence="6">
    <location>
        <begin position="614"/>
        <end position="634"/>
    </location>
</feature>
<dbReference type="Pfam" id="PF02687">
    <property type="entry name" value="FtsX"/>
    <property type="match status" value="1"/>
</dbReference>
<dbReference type="InterPro" id="IPR027022">
    <property type="entry name" value="ABC_permease_BceB-typ"/>
</dbReference>
<keyword evidence="4 6" id="KW-1133">Transmembrane helix</keyword>
<dbReference type="RefSeq" id="WP_026683460.1">
    <property type="nucleotide sequence ID" value="NZ_KQ955926.1"/>
</dbReference>
<feature type="transmembrane region" description="Helical" evidence="6">
    <location>
        <begin position="527"/>
        <end position="549"/>
    </location>
</feature>
<dbReference type="GO" id="GO:0005886">
    <property type="term" value="C:plasma membrane"/>
    <property type="evidence" value="ECO:0007669"/>
    <property type="project" value="UniProtKB-SubCell"/>
</dbReference>